<dbReference type="SUPFAM" id="SSF54637">
    <property type="entry name" value="Thioesterase/thiol ester dehydrase-isomerase"/>
    <property type="match status" value="1"/>
</dbReference>
<proteinExistence type="predicted"/>
<protein>
    <submittedName>
        <fullName evidence="1">3-hydroxyacyl-ACP dehydratase</fullName>
    </submittedName>
</protein>
<sequence length="143" mass="15543">MKALIDRENITDYIPQKAPIVMIDEVISCGEKEIVSRLEVSENNMFVLDGKLTESGLIENIAQTAAAKVGYECHLRNIPVPVGFIGGVSKVEVTDLPPIGAQIETTVTIKNDVMNVTIISGSSKVGNQDLISCEMKILIQQED</sequence>
<keyword evidence="2" id="KW-1185">Reference proteome</keyword>
<gene>
    <name evidence="1" type="ORF">N7U62_10970</name>
</gene>
<dbReference type="RefSeq" id="WP_264138015.1">
    <property type="nucleotide sequence ID" value="NZ_JAOYOD010000001.1"/>
</dbReference>
<dbReference type="InterPro" id="IPR029069">
    <property type="entry name" value="HotDog_dom_sf"/>
</dbReference>
<organism evidence="1 2">
    <name type="scientific">Reichenbachiella ulvae</name>
    <dbReference type="NCBI Taxonomy" id="2980104"/>
    <lineage>
        <taxon>Bacteria</taxon>
        <taxon>Pseudomonadati</taxon>
        <taxon>Bacteroidota</taxon>
        <taxon>Cytophagia</taxon>
        <taxon>Cytophagales</taxon>
        <taxon>Reichenbachiellaceae</taxon>
        <taxon>Reichenbachiella</taxon>
    </lineage>
</organism>
<evidence type="ECO:0000313" key="2">
    <source>
        <dbReference type="Proteomes" id="UP001300692"/>
    </source>
</evidence>
<dbReference type="Proteomes" id="UP001300692">
    <property type="component" value="Unassembled WGS sequence"/>
</dbReference>
<reference evidence="1 2" key="1">
    <citation type="submission" date="2022-10" db="EMBL/GenBank/DDBJ databases">
        <title>Comparative genomics and taxonomic characterization of three novel marine species of genus Reichenbachiella exhibiting antioxidant and polysaccharide degradation activities.</title>
        <authorList>
            <person name="Muhammad N."/>
            <person name="Lee Y.-J."/>
            <person name="Ko J."/>
            <person name="Kim S.-G."/>
        </authorList>
    </citation>
    <scope>NUCLEOTIDE SEQUENCE [LARGE SCALE GENOMIC DNA]</scope>
    <source>
        <strain evidence="1 2">ABR2-5</strain>
    </source>
</reference>
<dbReference type="Gene3D" id="3.10.129.10">
    <property type="entry name" value="Hotdog Thioesterase"/>
    <property type="match status" value="1"/>
</dbReference>
<name>A0ABT3CUF5_9BACT</name>
<dbReference type="InterPro" id="IPR016776">
    <property type="entry name" value="ApeP-like_dehydratase"/>
</dbReference>
<comment type="caution">
    <text evidence="1">The sequence shown here is derived from an EMBL/GenBank/DDBJ whole genome shotgun (WGS) entry which is preliminary data.</text>
</comment>
<accession>A0ABT3CUF5</accession>
<evidence type="ECO:0000313" key="1">
    <source>
        <dbReference type="EMBL" id="MCV9387188.1"/>
    </source>
</evidence>
<dbReference type="EMBL" id="JAOYOD010000001">
    <property type="protein sequence ID" value="MCV9387188.1"/>
    <property type="molecule type" value="Genomic_DNA"/>
</dbReference>
<dbReference type="Pfam" id="PF22817">
    <property type="entry name" value="ApeP-like"/>
    <property type="match status" value="1"/>
</dbReference>